<keyword evidence="4 6" id="KW-1133">Transmembrane helix</keyword>
<feature type="transmembrane region" description="Helical" evidence="6">
    <location>
        <begin position="75"/>
        <end position="97"/>
    </location>
</feature>
<dbReference type="HOGENOM" id="CLU_1619807_0_0_1"/>
<dbReference type="GO" id="GO:0005886">
    <property type="term" value="C:plasma membrane"/>
    <property type="evidence" value="ECO:0007669"/>
    <property type="project" value="TreeGrafter"/>
</dbReference>
<gene>
    <name evidence="7" type="ORF">FIBRA_07068</name>
</gene>
<evidence type="ECO:0000256" key="4">
    <source>
        <dbReference type="ARBA" id="ARBA00022989"/>
    </source>
</evidence>
<evidence type="ECO:0000256" key="5">
    <source>
        <dbReference type="ARBA" id="ARBA00023136"/>
    </source>
</evidence>
<evidence type="ECO:0000256" key="1">
    <source>
        <dbReference type="ARBA" id="ARBA00004141"/>
    </source>
</evidence>
<evidence type="ECO:0000313" key="8">
    <source>
        <dbReference type="Proteomes" id="UP000006352"/>
    </source>
</evidence>
<feature type="transmembrane region" description="Helical" evidence="6">
    <location>
        <begin position="12"/>
        <end position="34"/>
    </location>
</feature>
<comment type="subcellular location">
    <subcellularLocation>
        <location evidence="1">Membrane</location>
        <topology evidence="1">Multi-pass membrane protein</topology>
    </subcellularLocation>
</comment>
<dbReference type="InterPro" id="IPR036259">
    <property type="entry name" value="MFS_trans_sf"/>
</dbReference>
<keyword evidence="8" id="KW-1185">Reference proteome</keyword>
<keyword evidence="5 6" id="KW-0472">Membrane</keyword>
<feature type="transmembrane region" description="Helical" evidence="6">
    <location>
        <begin position="103"/>
        <end position="126"/>
    </location>
</feature>
<keyword evidence="3 6" id="KW-0812">Transmembrane</keyword>
<evidence type="ECO:0000313" key="7">
    <source>
        <dbReference type="EMBL" id="CCM04875.1"/>
    </source>
</evidence>
<evidence type="ECO:0000256" key="6">
    <source>
        <dbReference type="SAM" id="Phobius"/>
    </source>
</evidence>
<proteinExistence type="predicted"/>
<feature type="transmembrane region" description="Helical" evidence="6">
    <location>
        <begin position="40"/>
        <end position="63"/>
    </location>
</feature>
<accession>J4GUA0</accession>
<dbReference type="GO" id="GO:0022857">
    <property type="term" value="F:transmembrane transporter activity"/>
    <property type="evidence" value="ECO:0007669"/>
    <property type="project" value="TreeGrafter"/>
</dbReference>
<dbReference type="STRING" id="599839.J4GUA0"/>
<keyword evidence="2" id="KW-0813">Transport</keyword>
<name>J4GUA0_9APHY</name>
<dbReference type="OrthoDB" id="2985014at2759"/>
<reference evidence="7 8" key="1">
    <citation type="journal article" date="2012" name="Appl. Environ. Microbiol.">
        <title>Short-read sequencing for genomic analysis of the brown rot fungus Fibroporia radiculosa.</title>
        <authorList>
            <person name="Tang J.D."/>
            <person name="Perkins A.D."/>
            <person name="Sonstegard T.S."/>
            <person name="Schroeder S.G."/>
            <person name="Burgess S.C."/>
            <person name="Diehl S.V."/>
        </authorList>
    </citation>
    <scope>NUCLEOTIDE SEQUENCE [LARGE SCALE GENOMIC DNA]</scope>
    <source>
        <strain evidence="7 8">TFFH 294</strain>
    </source>
</reference>
<sequence length="165" mass="18186">MLIAIVSDHVRHRFLFVLIPTAIALAGFVILLMVHDNAHLQYAALFLAAMGTYSAMPVMVCWFNTNLAGHHRRAVGTAWQVGFGNIGGIIAVYAFLAEDAPKYITGYSLCIAFVCLSALADLVYFLSVIHENRRRDEARARGSTILGKPVESEAGDLNPDYRYLL</sequence>
<dbReference type="PANTHER" id="PTHR43791">
    <property type="entry name" value="PERMEASE-RELATED"/>
    <property type="match status" value="1"/>
</dbReference>
<organism evidence="7 8">
    <name type="scientific">Fibroporia radiculosa</name>
    <dbReference type="NCBI Taxonomy" id="599839"/>
    <lineage>
        <taxon>Eukaryota</taxon>
        <taxon>Fungi</taxon>
        <taxon>Dikarya</taxon>
        <taxon>Basidiomycota</taxon>
        <taxon>Agaricomycotina</taxon>
        <taxon>Agaricomycetes</taxon>
        <taxon>Polyporales</taxon>
        <taxon>Fibroporiaceae</taxon>
        <taxon>Fibroporia</taxon>
    </lineage>
</organism>
<dbReference type="Gene3D" id="1.20.1250.20">
    <property type="entry name" value="MFS general substrate transporter like domains"/>
    <property type="match status" value="1"/>
</dbReference>
<dbReference type="Proteomes" id="UP000006352">
    <property type="component" value="Unassembled WGS sequence"/>
</dbReference>
<dbReference type="InParanoid" id="J4GUA0"/>
<dbReference type="GeneID" id="24099786"/>
<dbReference type="PANTHER" id="PTHR43791:SF46">
    <property type="entry name" value="MAJOR FACILITATOR SUPERFAMILY (MFS) PROFILE DOMAIN-CONTAINING PROTEIN-RELATED"/>
    <property type="match status" value="1"/>
</dbReference>
<dbReference type="SUPFAM" id="SSF103473">
    <property type="entry name" value="MFS general substrate transporter"/>
    <property type="match status" value="1"/>
</dbReference>
<evidence type="ECO:0000256" key="3">
    <source>
        <dbReference type="ARBA" id="ARBA00022692"/>
    </source>
</evidence>
<dbReference type="AlphaFoldDB" id="J4GUA0"/>
<dbReference type="RefSeq" id="XP_012184158.1">
    <property type="nucleotide sequence ID" value="XM_012328768.1"/>
</dbReference>
<evidence type="ECO:0000256" key="2">
    <source>
        <dbReference type="ARBA" id="ARBA00022448"/>
    </source>
</evidence>
<evidence type="ECO:0008006" key="9">
    <source>
        <dbReference type="Google" id="ProtNLM"/>
    </source>
</evidence>
<dbReference type="EMBL" id="HE797170">
    <property type="protein sequence ID" value="CCM04875.1"/>
    <property type="molecule type" value="Genomic_DNA"/>
</dbReference>
<protein>
    <recommendedName>
        <fullName evidence="9">Major facilitator superfamily (MFS) profile domain-containing protein</fullName>
    </recommendedName>
</protein>